<dbReference type="SUPFAM" id="SSF56317">
    <property type="entry name" value="Carbon-nitrogen hydrolase"/>
    <property type="match status" value="1"/>
</dbReference>
<proteinExistence type="inferred from homology"/>
<dbReference type="Pfam" id="PF02540">
    <property type="entry name" value="NAD_synthase"/>
    <property type="match status" value="1"/>
</dbReference>
<accession>A0A6J6NQC3</accession>
<dbReference type="FunFam" id="3.40.50.620:FF:000106">
    <property type="entry name" value="Glutamine-dependent NAD(+) synthetase"/>
    <property type="match status" value="1"/>
</dbReference>
<sequence>MTSAGSFAAPKGLTVGLSQLNPLVGDLSGNEAKILADYAKAEAAGCDVVVYCELTITGYPPEDLLLKKAFVRDNQLAVERIAKATQKCAALIGFVKADGDHLYNAVALCRNGGVQNVYLKQLLPNYAVFDEDRYFEPGPAMNDGVVSGLFTLDGVTVGVTICEDIWYADGPVAAQAASGARIMLNLNASPFHEGKNVQREQMLSTRAKETNSAIVYVNQVGAQDELVFDGSSVVVDCNGVIACRMKSFESDFTVVTIGGDGTVTPAHVESFASDLDRVYDALVVGTRDYVHKNGFTDVVIGLSGGIDSSIVAAIAVDALGADHVHGVAMPSRYSSQGSLDDAEKLATALGIDHRIVSIEPAFGAYLEMLQPSFTGRDADLTEENLQSRVRGMTLMALSNKFGWMVLTTGNKSEMAVGYFTIYGDSAGGYAVIKDVFKTQVFALCRRINERAGREIIPEAVITKPPSAELRPDQRDDQSLPAYEDLDPILRHYIDNDLTVPEIQKLGFDAAVVARIARLVDINEYKRRQCAPGVRISEKAFGKDRRMPITNGYRTDRA</sequence>
<dbReference type="PIRSF" id="PIRSF006630">
    <property type="entry name" value="NADS_GAT"/>
    <property type="match status" value="1"/>
</dbReference>
<dbReference type="InterPro" id="IPR014445">
    <property type="entry name" value="Gln-dep_NAD_synthase"/>
</dbReference>
<dbReference type="PANTHER" id="PTHR23090">
    <property type="entry name" value="NH 3 /GLUTAMINE-DEPENDENT NAD + SYNTHETASE"/>
    <property type="match status" value="1"/>
</dbReference>
<evidence type="ECO:0000259" key="8">
    <source>
        <dbReference type="PROSITE" id="PS50263"/>
    </source>
</evidence>
<dbReference type="InterPro" id="IPR036526">
    <property type="entry name" value="C-N_Hydrolase_sf"/>
</dbReference>
<dbReference type="SUPFAM" id="SSF52402">
    <property type="entry name" value="Adenine nucleotide alpha hydrolases-like"/>
    <property type="match status" value="1"/>
</dbReference>
<dbReference type="GO" id="GO:0005737">
    <property type="term" value="C:cytoplasm"/>
    <property type="evidence" value="ECO:0007669"/>
    <property type="project" value="InterPro"/>
</dbReference>
<keyword evidence="4" id="KW-0436">Ligase</keyword>
<dbReference type="Gene3D" id="3.60.110.10">
    <property type="entry name" value="Carbon-nitrogen hydrolase"/>
    <property type="match status" value="1"/>
</dbReference>
<dbReference type="InterPro" id="IPR003694">
    <property type="entry name" value="NAD_synthase"/>
</dbReference>
<dbReference type="AlphaFoldDB" id="A0A6J6NQC3"/>
<evidence type="ECO:0000313" key="9">
    <source>
        <dbReference type="EMBL" id="CAB4686905.1"/>
    </source>
</evidence>
<organism evidence="9">
    <name type="scientific">freshwater metagenome</name>
    <dbReference type="NCBI Taxonomy" id="449393"/>
    <lineage>
        <taxon>unclassified sequences</taxon>
        <taxon>metagenomes</taxon>
        <taxon>ecological metagenomes</taxon>
    </lineage>
</organism>
<comment type="similarity">
    <text evidence="2">In the C-terminal section; belongs to the NAD synthetase family.</text>
</comment>
<evidence type="ECO:0000256" key="4">
    <source>
        <dbReference type="ARBA" id="ARBA00022598"/>
    </source>
</evidence>
<dbReference type="NCBIfam" id="NF010588">
    <property type="entry name" value="PRK13981.1"/>
    <property type="match status" value="1"/>
</dbReference>
<evidence type="ECO:0000256" key="5">
    <source>
        <dbReference type="ARBA" id="ARBA00022741"/>
    </source>
</evidence>
<gene>
    <name evidence="9" type="ORF">UFOPK2334_01506</name>
</gene>
<evidence type="ECO:0000256" key="3">
    <source>
        <dbReference type="ARBA" id="ARBA00012743"/>
    </source>
</evidence>
<dbReference type="HAMAP" id="MF_02090">
    <property type="entry name" value="NadE_glutamine_dep"/>
    <property type="match status" value="1"/>
</dbReference>
<name>A0A6J6NQC3_9ZZZZ</name>
<dbReference type="NCBIfam" id="TIGR00552">
    <property type="entry name" value="nadE"/>
    <property type="match status" value="1"/>
</dbReference>
<evidence type="ECO:0000256" key="7">
    <source>
        <dbReference type="ARBA" id="ARBA00023027"/>
    </source>
</evidence>
<keyword evidence="7" id="KW-0520">NAD</keyword>
<feature type="domain" description="CN hydrolase" evidence="8">
    <location>
        <begin position="13"/>
        <end position="265"/>
    </location>
</feature>
<dbReference type="Gene3D" id="3.40.50.620">
    <property type="entry name" value="HUPs"/>
    <property type="match status" value="1"/>
</dbReference>
<keyword evidence="5" id="KW-0547">Nucleotide-binding</keyword>
<protein>
    <recommendedName>
        <fullName evidence="3">NAD(+) synthase (glutamine-hydrolyzing)</fullName>
        <ecNumber evidence="3">6.3.5.1</ecNumber>
    </recommendedName>
</protein>
<evidence type="ECO:0000256" key="6">
    <source>
        <dbReference type="ARBA" id="ARBA00022840"/>
    </source>
</evidence>
<dbReference type="Pfam" id="PF00795">
    <property type="entry name" value="CN_hydrolase"/>
    <property type="match status" value="1"/>
</dbReference>
<dbReference type="EMBL" id="CAEZXA010000185">
    <property type="protein sequence ID" value="CAB4686905.1"/>
    <property type="molecule type" value="Genomic_DNA"/>
</dbReference>
<dbReference type="GO" id="GO:0009435">
    <property type="term" value="P:NAD+ biosynthetic process"/>
    <property type="evidence" value="ECO:0007669"/>
    <property type="project" value="UniProtKB-UniPathway"/>
</dbReference>
<keyword evidence="6" id="KW-0067">ATP-binding</keyword>
<reference evidence="9" key="1">
    <citation type="submission" date="2020-05" db="EMBL/GenBank/DDBJ databases">
        <authorList>
            <person name="Chiriac C."/>
            <person name="Salcher M."/>
            <person name="Ghai R."/>
            <person name="Kavagutti S V."/>
        </authorList>
    </citation>
    <scope>NUCLEOTIDE SEQUENCE</scope>
</reference>
<evidence type="ECO:0000256" key="2">
    <source>
        <dbReference type="ARBA" id="ARBA00007145"/>
    </source>
</evidence>
<dbReference type="GO" id="GO:0004359">
    <property type="term" value="F:glutaminase activity"/>
    <property type="evidence" value="ECO:0007669"/>
    <property type="project" value="InterPro"/>
</dbReference>
<dbReference type="InterPro" id="IPR003010">
    <property type="entry name" value="C-N_Hydrolase"/>
</dbReference>
<comment type="pathway">
    <text evidence="1">Cofactor biosynthesis; NAD(+) biosynthesis; NAD(+) from deamido-NAD(+) (L-Gln route): step 1/1.</text>
</comment>
<dbReference type="EC" id="6.3.5.1" evidence="3"/>
<dbReference type="InterPro" id="IPR014729">
    <property type="entry name" value="Rossmann-like_a/b/a_fold"/>
</dbReference>
<dbReference type="PANTHER" id="PTHR23090:SF9">
    <property type="entry name" value="GLUTAMINE-DEPENDENT NAD(+) SYNTHETASE"/>
    <property type="match status" value="1"/>
</dbReference>
<evidence type="ECO:0000256" key="1">
    <source>
        <dbReference type="ARBA" id="ARBA00005188"/>
    </source>
</evidence>
<dbReference type="CDD" id="cd07570">
    <property type="entry name" value="GAT_Gln-NAD-synth"/>
    <property type="match status" value="1"/>
</dbReference>
<dbReference type="UniPathway" id="UPA00253">
    <property type="reaction ID" value="UER00334"/>
</dbReference>
<dbReference type="CDD" id="cd00553">
    <property type="entry name" value="NAD_synthase"/>
    <property type="match status" value="1"/>
</dbReference>
<dbReference type="PROSITE" id="PS50263">
    <property type="entry name" value="CN_HYDROLASE"/>
    <property type="match status" value="1"/>
</dbReference>
<dbReference type="InterPro" id="IPR022310">
    <property type="entry name" value="NAD/GMP_synthase"/>
</dbReference>
<dbReference type="GO" id="GO:0003952">
    <property type="term" value="F:NAD+ synthase (glutamine-hydrolyzing) activity"/>
    <property type="evidence" value="ECO:0007669"/>
    <property type="project" value="UniProtKB-EC"/>
</dbReference>
<dbReference type="GO" id="GO:0005524">
    <property type="term" value="F:ATP binding"/>
    <property type="evidence" value="ECO:0007669"/>
    <property type="project" value="UniProtKB-KW"/>
</dbReference>